<dbReference type="EMBL" id="JBBHLL010000050">
    <property type="protein sequence ID" value="KAK7823682.1"/>
    <property type="molecule type" value="Genomic_DNA"/>
</dbReference>
<protein>
    <submittedName>
        <fullName evidence="5">Uncharacterized protein</fullName>
    </submittedName>
</protein>
<evidence type="ECO:0000256" key="3">
    <source>
        <dbReference type="ARBA" id="ARBA00023274"/>
    </source>
</evidence>
<keyword evidence="6" id="KW-1185">Reference proteome</keyword>
<evidence type="ECO:0000256" key="4">
    <source>
        <dbReference type="SAM" id="MobiDB-lite"/>
    </source>
</evidence>
<accession>A0AAW0JA18</accession>
<dbReference type="Proteomes" id="UP001488838">
    <property type="component" value="Unassembled WGS sequence"/>
</dbReference>
<dbReference type="InterPro" id="IPR023407">
    <property type="entry name" value="Ribosomal_eS27_Zn-bd_dom_sf"/>
</dbReference>
<dbReference type="PANTHER" id="PTHR11594">
    <property type="entry name" value="40S RIBOSOMAL PROTEIN S27"/>
    <property type="match status" value="1"/>
</dbReference>
<keyword evidence="1" id="KW-0862">Zinc</keyword>
<dbReference type="AlphaFoldDB" id="A0AAW0JA18"/>
<feature type="region of interest" description="Disordered" evidence="4">
    <location>
        <begin position="31"/>
        <end position="59"/>
    </location>
</feature>
<dbReference type="InterPro" id="IPR000592">
    <property type="entry name" value="Ribosomal_eS27"/>
</dbReference>
<evidence type="ECO:0000256" key="2">
    <source>
        <dbReference type="ARBA" id="ARBA00022980"/>
    </source>
</evidence>
<dbReference type="Pfam" id="PF01667">
    <property type="entry name" value="Ribosomal_S27e"/>
    <property type="match status" value="1"/>
</dbReference>
<dbReference type="Gene3D" id="2.20.25.100">
    <property type="entry name" value="Zn-binding ribosomal proteins"/>
    <property type="match status" value="1"/>
</dbReference>
<dbReference type="GO" id="GO:0005840">
    <property type="term" value="C:ribosome"/>
    <property type="evidence" value="ECO:0007669"/>
    <property type="project" value="UniProtKB-KW"/>
</dbReference>
<keyword evidence="2" id="KW-0689">Ribosomal protein</keyword>
<dbReference type="GO" id="GO:0006412">
    <property type="term" value="P:translation"/>
    <property type="evidence" value="ECO:0007669"/>
    <property type="project" value="InterPro"/>
</dbReference>
<reference evidence="5 6" key="1">
    <citation type="journal article" date="2023" name="bioRxiv">
        <title>Conserved and derived expression patterns and positive selection on dental genes reveal complex evolutionary context of ever-growing rodent molars.</title>
        <authorList>
            <person name="Calamari Z.T."/>
            <person name="Song A."/>
            <person name="Cohen E."/>
            <person name="Akter M."/>
            <person name="Roy R.D."/>
            <person name="Hallikas O."/>
            <person name="Christensen M.M."/>
            <person name="Li P."/>
            <person name="Marangoni P."/>
            <person name="Jernvall J."/>
            <person name="Klein O.D."/>
        </authorList>
    </citation>
    <scope>NUCLEOTIDE SEQUENCE [LARGE SCALE GENOMIC DNA]</scope>
    <source>
        <strain evidence="5">V071</strain>
    </source>
</reference>
<comment type="caution">
    <text evidence="5">The sequence shown here is derived from an EMBL/GenBank/DDBJ whole genome shotgun (WGS) entry which is preliminary data.</text>
</comment>
<sequence>MQVLEYHSAIKISHNIRLKFGRNGFPAVTTSLRKHASRKGSPSSLSRGGKEETQKKRLVQSPNSYFMDVKCPGCYKIITLSDENDLTALIPFDGRLSQVSPTLVRH</sequence>
<evidence type="ECO:0000313" key="6">
    <source>
        <dbReference type="Proteomes" id="UP001488838"/>
    </source>
</evidence>
<dbReference type="GO" id="GO:1990904">
    <property type="term" value="C:ribonucleoprotein complex"/>
    <property type="evidence" value="ECO:0007669"/>
    <property type="project" value="UniProtKB-KW"/>
</dbReference>
<gene>
    <name evidence="5" type="ORF">U0070_003334</name>
</gene>
<evidence type="ECO:0000313" key="5">
    <source>
        <dbReference type="EMBL" id="KAK7823682.1"/>
    </source>
</evidence>
<proteinExistence type="predicted"/>
<keyword evidence="3" id="KW-0687">Ribonucleoprotein</keyword>
<dbReference type="GO" id="GO:0003735">
    <property type="term" value="F:structural constituent of ribosome"/>
    <property type="evidence" value="ECO:0007669"/>
    <property type="project" value="InterPro"/>
</dbReference>
<organism evidence="5 6">
    <name type="scientific">Myodes glareolus</name>
    <name type="common">Bank vole</name>
    <name type="synonym">Clethrionomys glareolus</name>
    <dbReference type="NCBI Taxonomy" id="447135"/>
    <lineage>
        <taxon>Eukaryota</taxon>
        <taxon>Metazoa</taxon>
        <taxon>Chordata</taxon>
        <taxon>Craniata</taxon>
        <taxon>Vertebrata</taxon>
        <taxon>Euteleostomi</taxon>
        <taxon>Mammalia</taxon>
        <taxon>Eutheria</taxon>
        <taxon>Euarchontoglires</taxon>
        <taxon>Glires</taxon>
        <taxon>Rodentia</taxon>
        <taxon>Myomorpha</taxon>
        <taxon>Muroidea</taxon>
        <taxon>Cricetidae</taxon>
        <taxon>Arvicolinae</taxon>
        <taxon>Myodes</taxon>
    </lineage>
</organism>
<evidence type="ECO:0000256" key="1">
    <source>
        <dbReference type="ARBA" id="ARBA00022833"/>
    </source>
</evidence>
<name>A0AAW0JA18_MYOGA</name>